<dbReference type="HAMAP" id="MF_01107">
    <property type="entry name" value="ArgD_aminotrans_3"/>
    <property type="match status" value="1"/>
</dbReference>
<feature type="modified residue" description="N6-(pyridoxal phosphate)lysine" evidence="5">
    <location>
        <position position="243"/>
    </location>
</feature>
<dbReference type="PROSITE" id="PS00600">
    <property type="entry name" value="AA_TRANSFER_CLASS_3"/>
    <property type="match status" value="1"/>
</dbReference>
<dbReference type="KEGG" id="acz:Acaty_c2290"/>
<sequence length="388" mass="41167">MTLMATYARLPVAFVRGEGVWLYDSDGRAYLDALAGIAVCGLGHAHPAVTRAIQEQAGHLIHTSNLYRVPLQEALGERLCRLSGLDAAFFCNSGAEANEAAIKLARLYGHQRGVAEPKILVFSQAFHGRTLAALTATGNFRIQEGFGPLVSGFVRVPYGDLAAARAALAADPAIVAVLAEPIQGEGGVRPAPAGFLRGLRTLCDEHAALLMFDEVQTGIGRSGKFLAYQHEEGLLPDVLSLAKGLGNGVPIGALLARAPVAALFGPGKHGTTFGGGPLVCAAALAVLETMEAEDIPTQAAQQGQRLREHLQRRLGGHPLVEEIRGLGLMLGVVLRRKPERLVERALDAGLLINVTAERVIRLLPPLIIREVEIALLTDILSTLLEDES</sequence>
<evidence type="ECO:0000256" key="1">
    <source>
        <dbReference type="ARBA" id="ARBA00022576"/>
    </source>
</evidence>
<evidence type="ECO:0000256" key="2">
    <source>
        <dbReference type="ARBA" id="ARBA00022605"/>
    </source>
</evidence>
<dbReference type="InterPro" id="IPR005814">
    <property type="entry name" value="Aminotrans_3"/>
</dbReference>
<name>A0A059ZXF3_ACICK</name>
<accession>A0A059ZXF3</accession>
<evidence type="ECO:0000313" key="6">
    <source>
        <dbReference type="EMBL" id="AIA56143.1"/>
    </source>
</evidence>
<dbReference type="EC" id="2.6.1.11" evidence="5"/>
<dbReference type="AlphaFoldDB" id="A0A059ZXF3"/>
<dbReference type="InterPro" id="IPR050103">
    <property type="entry name" value="Class-III_PLP-dep_AT"/>
</dbReference>
<dbReference type="GO" id="GO:0030170">
    <property type="term" value="F:pyridoxal phosphate binding"/>
    <property type="evidence" value="ECO:0007669"/>
    <property type="project" value="InterPro"/>
</dbReference>
<feature type="binding site" evidence="5">
    <location>
        <begin position="213"/>
        <end position="216"/>
    </location>
    <ligand>
        <name>pyridoxal 5'-phosphate</name>
        <dbReference type="ChEBI" id="CHEBI:597326"/>
    </ligand>
</feature>
<dbReference type="NCBIfam" id="NF002325">
    <property type="entry name" value="PRK01278.1"/>
    <property type="match status" value="1"/>
</dbReference>
<feature type="binding site" evidence="5">
    <location>
        <position position="129"/>
    </location>
    <ligand>
        <name>N(2)-acetyl-L-ornithine</name>
        <dbReference type="ChEBI" id="CHEBI:57805"/>
    </ligand>
</feature>
<gene>
    <name evidence="5" type="primary">argD</name>
    <name evidence="6" type="ORF">Acaty_c2290</name>
</gene>
<proteinExistence type="inferred from homology"/>
<keyword evidence="5" id="KW-0963">Cytoplasm</keyword>
<comment type="miscellaneous">
    <text evidence="5">May also have succinyldiaminopimelate aminotransferase activity, thus carrying out the corresponding step in lysine biosynthesis.</text>
</comment>
<dbReference type="InterPro" id="IPR004636">
    <property type="entry name" value="AcOrn/SuccOrn_fam"/>
</dbReference>
<dbReference type="UniPathway" id="UPA00068">
    <property type="reaction ID" value="UER00109"/>
</dbReference>
<comment type="similarity">
    <text evidence="5">Belongs to the class-III pyridoxal-phosphate-dependent aminotransferase family. ArgD subfamily.</text>
</comment>
<dbReference type="RefSeq" id="WP_004868744.1">
    <property type="nucleotide sequence ID" value="NZ_CP005986.1"/>
</dbReference>
<keyword evidence="5" id="KW-0055">Arginine biosynthesis</keyword>
<keyword evidence="4 5" id="KW-0663">Pyridoxal phosphate</keyword>
<dbReference type="GO" id="GO:0042802">
    <property type="term" value="F:identical protein binding"/>
    <property type="evidence" value="ECO:0007669"/>
    <property type="project" value="TreeGrafter"/>
</dbReference>
<comment type="catalytic activity">
    <reaction evidence="5">
        <text>N(2)-acetyl-L-ornithine + 2-oxoglutarate = N-acetyl-L-glutamate 5-semialdehyde + L-glutamate</text>
        <dbReference type="Rhea" id="RHEA:18049"/>
        <dbReference type="ChEBI" id="CHEBI:16810"/>
        <dbReference type="ChEBI" id="CHEBI:29123"/>
        <dbReference type="ChEBI" id="CHEBI:29985"/>
        <dbReference type="ChEBI" id="CHEBI:57805"/>
        <dbReference type="EC" id="2.6.1.11"/>
    </reaction>
</comment>
<dbReference type="HOGENOM" id="CLU_016922_10_1_6"/>
<comment type="subcellular location">
    <subcellularLocation>
        <location evidence="5">Cytoplasm</location>
    </subcellularLocation>
</comment>
<evidence type="ECO:0000256" key="5">
    <source>
        <dbReference type="HAMAP-Rule" id="MF_01107"/>
    </source>
</evidence>
<dbReference type="GO" id="GO:0006526">
    <property type="term" value="P:L-arginine biosynthetic process"/>
    <property type="evidence" value="ECO:0007669"/>
    <property type="project" value="UniProtKB-UniRule"/>
</dbReference>
<reference evidence="6 7" key="1">
    <citation type="journal article" date="2009" name="J. Bacteriol.">
        <title>Draft genome sequence of the extremely acidophilic bacterium Acidithiobacillus caldus ATCC 51756 reveals metabolic versatility in the genus Acidithiobacillus.</title>
        <authorList>
            <person name="Valdes J."/>
            <person name="Quatrini R."/>
            <person name="Hallberg K."/>
            <person name="Dopson M."/>
            <person name="Valenzuela P.D."/>
            <person name="Holmes D.S."/>
        </authorList>
    </citation>
    <scope>NUCLEOTIDE SEQUENCE [LARGE SCALE GENOMIC DNA]</scope>
    <source>
        <strain evidence="7">ATCC 51756 / DSM 8584 / KU</strain>
    </source>
</reference>
<dbReference type="InterPro" id="IPR049704">
    <property type="entry name" value="Aminotrans_3_PPA_site"/>
</dbReference>
<feature type="binding site" evidence="5">
    <location>
        <position position="271"/>
    </location>
    <ligand>
        <name>N(2)-acetyl-L-ornithine</name>
        <dbReference type="ChEBI" id="CHEBI:57805"/>
    </ligand>
</feature>
<dbReference type="Gene3D" id="3.90.1150.10">
    <property type="entry name" value="Aspartate Aminotransferase, domain 1"/>
    <property type="match status" value="1"/>
</dbReference>
<protein>
    <recommendedName>
        <fullName evidence="5">Acetylornithine aminotransferase</fullName>
        <shortName evidence="5">ACOAT</shortName>
        <ecNumber evidence="5">2.6.1.11</ecNumber>
    </recommendedName>
</protein>
<comment type="pathway">
    <text evidence="5">Amino-acid biosynthesis; L-arginine biosynthesis; N(2)-acetyl-L-ornithine from L-glutamate: step 4/4.</text>
</comment>
<evidence type="ECO:0000256" key="3">
    <source>
        <dbReference type="ARBA" id="ARBA00022679"/>
    </source>
</evidence>
<dbReference type="GO" id="GO:0005737">
    <property type="term" value="C:cytoplasm"/>
    <property type="evidence" value="ECO:0007669"/>
    <property type="project" value="UniProtKB-SubCell"/>
</dbReference>
<dbReference type="Gene3D" id="3.40.640.10">
    <property type="entry name" value="Type I PLP-dependent aspartate aminotransferase-like (Major domain)"/>
    <property type="match status" value="1"/>
</dbReference>
<keyword evidence="2 5" id="KW-0028">Amino-acid biosynthesis</keyword>
<keyword evidence="3 5" id="KW-0808">Transferase</keyword>
<comment type="cofactor">
    <cofactor evidence="5">
        <name>pyridoxal 5'-phosphate</name>
        <dbReference type="ChEBI" id="CHEBI:597326"/>
    </cofactor>
    <text evidence="5">Binds 1 pyridoxal phosphate per subunit.</text>
</comment>
<dbReference type="CDD" id="cd00610">
    <property type="entry name" value="OAT_like"/>
    <property type="match status" value="1"/>
</dbReference>
<dbReference type="SUPFAM" id="SSF53383">
    <property type="entry name" value="PLP-dependent transferases"/>
    <property type="match status" value="1"/>
</dbReference>
<evidence type="ECO:0000313" key="7">
    <source>
        <dbReference type="Proteomes" id="UP000005522"/>
    </source>
</evidence>
<feature type="binding site" evidence="5">
    <location>
        <position position="126"/>
    </location>
    <ligand>
        <name>pyridoxal 5'-phosphate</name>
        <dbReference type="ChEBI" id="CHEBI:597326"/>
    </ligand>
</feature>
<comment type="subunit">
    <text evidence="5">Homodimer.</text>
</comment>
<keyword evidence="1 5" id="KW-0032">Aminotransferase</keyword>
<dbReference type="eggNOG" id="COG4992">
    <property type="taxonomic scope" value="Bacteria"/>
</dbReference>
<dbReference type="InterPro" id="IPR015421">
    <property type="entry name" value="PyrdxlP-dep_Trfase_major"/>
</dbReference>
<dbReference type="NCBIfam" id="TIGR00707">
    <property type="entry name" value="argD"/>
    <property type="match status" value="1"/>
</dbReference>
<dbReference type="InterPro" id="IPR015422">
    <property type="entry name" value="PyrdxlP-dep_Trfase_small"/>
</dbReference>
<feature type="binding site" evidence="5">
    <location>
        <position position="272"/>
    </location>
    <ligand>
        <name>pyridoxal 5'-phosphate</name>
        <dbReference type="ChEBI" id="CHEBI:597326"/>
    </ligand>
</feature>
<dbReference type="GO" id="GO:0003992">
    <property type="term" value="F:N2-acetyl-L-ornithine:2-oxoglutarate 5-aminotransferase activity"/>
    <property type="evidence" value="ECO:0007669"/>
    <property type="project" value="UniProtKB-UniRule"/>
</dbReference>
<dbReference type="InterPro" id="IPR015424">
    <property type="entry name" value="PyrdxlP-dep_Trfase"/>
</dbReference>
<dbReference type="EMBL" id="CP005986">
    <property type="protein sequence ID" value="AIA56143.1"/>
    <property type="molecule type" value="Genomic_DNA"/>
</dbReference>
<dbReference type="Proteomes" id="UP000005522">
    <property type="component" value="Chromosome"/>
</dbReference>
<feature type="binding site" evidence="5">
    <location>
        <begin position="94"/>
        <end position="95"/>
    </location>
    <ligand>
        <name>pyridoxal 5'-phosphate</name>
        <dbReference type="ChEBI" id="CHEBI:597326"/>
    </ligand>
</feature>
<dbReference type="PIRSF" id="PIRSF000521">
    <property type="entry name" value="Transaminase_4ab_Lys_Orn"/>
    <property type="match status" value="1"/>
</dbReference>
<dbReference type="Pfam" id="PF00202">
    <property type="entry name" value="Aminotran_3"/>
    <property type="match status" value="1"/>
</dbReference>
<evidence type="ECO:0000256" key="4">
    <source>
        <dbReference type="ARBA" id="ARBA00022898"/>
    </source>
</evidence>
<dbReference type="PANTHER" id="PTHR11986:SF79">
    <property type="entry name" value="ACETYLORNITHINE AMINOTRANSFERASE, MITOCHONDRIAL"/>
    <property type="match status" value="1"/>
</dbReference>
<dbReference type="FunFam" id="3.40.640.10:FF:000004">
    <property type="entry name" value="Acetylornithine aminotransferase"/>
    <property type="match status" value="1"/>
</dbReference>
<dbReference type="PANTHER" id="PTHR11986">
    <property type="entry name" value="AMINOTRANSFERASE CLASS III"/>
    <property type="match status" value="1"/>
</dbReference>
<organism evidence="6 7">
    <name type="scientific">Acidithiobacillus caldus (strain ATCC 51756 / DSM 8584 / KU)</name>
    <dbReference type="NCBI Taxonomy" id="637389"/>
    <lineage>
        <taxon>Bacteria</taxon>
        <taxon>Pseudomonadati</taxon>
        <taxon>Pseudomonadota</taxon>
        <taxon>Acidithiobacillia</taxon>
        <taxon>Acidithiobacillales</taxon>
        <taxon>Acidithiobacillaceae</taxon>
        <taxon>Acidithiobacillus</taxon>
    </lineage>
</organism>